<dbReference type="RefSeq" id="WP_338445288.1">
    <property type="nucleotide sequence ID" value="NZ_CP144918.1"/>
</dbReference>
<organism evidence="1 2">
    <name type="scientific">Pelagerythrobacter marensis</name>
    <dbReference type="NCBI Taxonomy" id="543877"/>
    <lineage>
        <taxon>Bacteria</taxon>
        <taxon>Pseudomonadati</taxon>
        <taxon>Pseudomonadota</taxon>
        <taxon>Alphaproteobacteria</taxon>
        <taxon>Sphingomonadales</taxon>
        <taxon>Erythrobacteraceae</taxon>
        <taxon>Pelagerythrobacter</taxon>
    </lineage>
</organism>
<gene>
    <name evidence="1" type="ORF">V5F89_08815</name>
</gene>
<protein>
    <recommendedName>
        <fullName evidence="3">DUF2336 domain-containing protein</fullName>
    </recommendedName>
</protein>
<accession>A0ABZ2D0Y1</accession>
<dbReference type="EMBL" id="CP144918">
    <property type="protein sequence ID" value="WWA46388.1"/>
    <property type="molecule type" value="Genomic_DNA"/>
</dbReference>
<reference evidence="1 2" key="1">
    <citation type="submission" date="2024-02" db="EMBL/GenBank/DDBJ databases">
        <title>The whole genome sequence of five bacterial samples isolated from Abu Dhabi Sabkha-shore region.</title>
        <authorList>
            <person name="Sudalaimuthuasari N."/>
            <person name="Sarfraz B."/>
            <person name="Tuyisabe J.D."/>
            <person name="Mugisha Ntwali L.D.M."/>
            <person name="Ali A.I.A.A."/>
            <person name="Almansoori S.Z.A."/>
            <person name="Alajami H.S.A."/>
            <person name="Almeqbaali A.A.S."/>
            <person name="Kundu B."/>
            <person name="Saeed E.E."/>
            <person name="Sukumarinath V."/>
            <person name="Mishra A.K."/>
            <person name="Hazzouri K.M."/>
            <person name="Almaskari R."/>
            <person name="Sharma A.K."/>
            <person name="Amiri K.M.A."/>
        </authorList>
    </citation>
    <scope>NUCLEOTIDE SEQUENCE [LARGE SCALE GENOMIC DNA]</scope>
    <source>
        <strain evidence="2">kcgeb_sd</strain>
    </source>
</reference>
<name>A0ABZ2D0Y1_9SPHN</name>
<keyword evidence="2" id="KW-1185">Reference proteome</keyword>
<sequence>MSDSGMNHKSQTPIEAVLSGELARGDVVLGTAGPMLGMLLANYGNALFSDEVVAQVRGMGAHVARQLLFAQASAAGMADPPAFAGPRCDDLAERILRDPRFLGHCHALALEYRLAVRLEARSSIDPVLSPALQTLIASPDGETARLAMQLLSAQARFVQQQRRMELPLDELPGRLFEDALAAWRASASGTDGHAVDQADRHLREAHAAQACRLSLLARVAALADASDEQSLSIEHLGVAIFLSSLAAAAGQGRDLMALATDESQVGRLALALRAAGAGPDRIAEQFVLIHPEIALPDAFDTLRADRAAAILATSGRKELG</sequence>
<evidence type="ECO:0000313" key="1">
    <source>
        <dbReference type="EMBL" id="WWA46388.1"/>
    </source>
</evidence>
<evidence type="ECO:0000313" key="2">
    <source>
        <dbReference type="Proteomes" id="UP001335183"/>
    </source>
</evidence>
<dbReference type="Proteomes" id="UP001335183">
    <property type="component" value="Chromosome"/>
</dbReference>
<proteinExistence type="predicted"/>
<evidence type="ECO:0008006" key="3">
    <source>
        <dbReference type="Google" id="ProtNLM"/>
    </source>
</evidence>